<dbReference type="Proteomes" id="UP000263642">
    <property type="component" value="Unassembled WGS sequence"/>
</dbReference>
<dbReference type="RefSeq" id="WP_278447884.1">
    <property type="nucleotide sequence ID" value="NZ_CAXAST010000006.1"/>
</dbReference>
<dbReference type="EMBL" id="DQAY01000206">
    <property type="protein sequence ID" value="HCO27761.1"/>
    <property type="molecule type" value="Genomic_DNA"/>
</dbReference>
<organism evidence="1 2">
    <name type="scientific">Gimesia maris</name>
    <dbReference type="NCBI Taxonomy" id="122"/>
    <lineage>
        <taxon>Bacteria</taxon>
        <taxon>Pseudomonadati</taxon>
        <taxon>Planctomycetota</taxon>
        <taxon>Planctomycetia</taxon>
        <taxon>Planctomycetales</taxon>
        <taxon>Planctomycetaceae</taxon>
        <taxon>Gimesia</taxon>
    </lineage>
</organism>
<dbReference type="AlphaFoldDB" id="A0A3D3RG11"/>
<name>A0A3D3RG11_9PLAN</name>
<proteinExistence type="predicted"/>
<sequence>MSLINLDQYTIKQNRAVSRILDTLDRIDQRTSLHYSEKRVHERKDFRGTVWISLPDSNAVDEQESTTIKVWSRSISQSGLSFIYPFPINLNNIMVGVPVQQTQIAWFRSEIVRQKEIQEEQFWEFGVRFLGKVIT</sequence>
<gene>
    <name evidence="1" type="ORF">DIT97_33940</name>
</gene>
<accession>A0A3D3RG11</accession>
<protein>
    <submittedName>
        <fullName evidence="1">Uncharacterized protein</fullName>
    </submittedName>
</protein>
<comment type="caution">
    <text evidence="1">The sequence shown here is derived from an EMBL/GenBank/DDBJ whole genome shotgun (WGS) entry which is preliminary data.</text>
</comment>
<evidence type="ECO:0000313" key="2">
    <source>
        <dbReference type="Proteomes" id="UP000263642"/>
    </source>
</evidence>
<reference evidence="1 2" key="1">
    <citation type="journal article" date="2018" name="Nat. Biotechnol.">
        <title>A standardized bacterial taxonomy based on genome phylogeny substantially revises the tree of life.</title>
        <authorList>
            <person name="Parks D.H."/>
            <person name="Chuvochina M."/>
            <person name="Waite D.W."/>
            <person name="Rinke C."/>
            <person name="Skarshewski A."/>
            <person name="Chaumeil P.A."/>
            <person name="Hugenholtz P."/>
        </authorList>
    </citation>
    <scope>NUCLEOTIDE SEQUENCE [LARGE SCALE GENOMIC DNA]</scope>
    <source>
        <strain evidence="1">UBA9375</strain>
    </source>
</reference>
<evidence type="ECO:0000313" key="1">
    <source>
        <dbReference type="EMBL" id="HCO27761.1"/>
    </source>
</evidence>